<accession>A0ABW4C7X7</accession>
<keyword evidence="2" id="KW-1185">Reference proteome</keyword>
<protein>
    <submittedName>
        <fullName evidence="1">Pyridoxamine 5'-phosphate oxidase family protein</fullName>
    </submittedName>
</protein>
<dbReference type="InterPro" id="IPR012349">
    <property type="entry name" value="Split_barrel_FMN-bd"/>
</dbReference>
<dbReference type="Proteomes" id="UP001597282">
    <property type="component" value="Unassembled WGS sequence"/>
</dbReference>
<reference evidence="2" key="1">
    <citation type="journal article" date="2019" name="Int. J. Syst. Evol. Microbiol.">
        <title>The Global Catalogue of Microorganisms (GCM) 10K type strain sequencing project: providing services to taxonomists for standard genome sequencing and annotation.</title>
        <authorList>
            <consortium name="The Broad Institute Genomics Platform"/>
            <consortium name="The Broad Institute Genome Sequencing Center for Infectious Disease"/>
            <person name="Wu L."/>
            <person name="Ma J."/>
        </authorList>
    </citation>
    <scope>NUCLEOTIDE SEQUENCE [LARGE SCALE GENOMIC DNA]</scope>
    <source>
        <strain evidence="2">S1</strain>
    </source>
</reference>
<comment type="caution">
    <text evidence="1">The sequence shown here is derived from an EMBL/GenBank/DDBJ whole genome shotgun (WGS) entry which is preliminary data.</text>
</comment>
<organism evidence="1 2">
    <name type="scientific">Kroppenstedtia sanguinis</name>
    <dbReference type="NCBI Taxonomy" id="1380684"/>
    <lineage>
        <taxon>Bacteria</taxon>
        <taxon>Bacillati</taxon>
        <taxon>Bacillota</taxon>
        <taxon>Bacilli</taxon>
        <taxon>Bacillales</taxon>
        <taxon>Thermoactinomycetaceae</taxon>
        <taxon>Kroppenstedtia</taxon>
    </lineage>
</organism>
<gene>
    <name evidence="1" type="ORF">ACFQ4Y_03800</name>
</gene>
<dbReference type="Gene3D" id="2.30.110.10">
    <property type="entry name" value="Electron Transport, Fmn-binding Protein, Chain A"/>
    <property type="match status" value="1"/>
</dbReference>
<sequence length="153" mass="17604">MKIIRDRKHSFDLENFLAQPLFAHLSTVCEEGPRDSPVWFHWEGGYLWIIGIPSTDSFPDRIRKDPRCAVGIVQFHRESGQVFHAGIRGQATVEPFDTGIATRLLSRYLGPDEESWDPRFQNLDDSNVLIRIQPETVVLRDQSYEPASMTKHP</sequence>
<name>A0ABW4C7X7_9BACL</name>
<evidence type="ECO:0000313" key="1">
    <source>
        <dbReference type="EMBL" id="MFD1426056.1"/>
    </source>
</evidence>
<dbReference type="SUPFAM" id="SSF50475">
    <property type="entry name" value="FMN-binding split barrel"/>
    <property type="match status" value="1"/>
</dbReference>
<dbReference type="RefSeq" id="WP_380163050.1">
    <property type="nucleotide sequence ID" value="NZ_JBHTNU010000002.1"/>
</dbReference>
<dbReference type="EMBL" id="JBHTNU010000002">
    <property type="protein sequence ID" value="MFD1426056.1"/>
    <property type="molecule type" value="Genomic_DNA"/>
</dbReference>
<evidence type="ECO:0000313" key="2">
    <source>
        <dbReference type="Proteomes" id="UP001597282"/>
    </source>
</evidence>
<proteinExistence type="predicted"/>